<name>A0A2G2UZ36_CAPBA</name>
<comment type="caution">
    <text evidence="2">The sequence shown here is derived from an EMBL/GenBank/DDBJ whole genome shotgun (WGS) entry which is preliminary data.</text>
</comment>
<evidence type="ECO:0000313" key="2">
    <source>
        <dbReference type="EMBL" id="PHT26031.1"/>
    </source>
</evidence>
<dbReference type="Pfam" id="PF14223">
    <property type="entry name" value="Retrotran_gag_2"/>
    <property type="match status" value="1"/>
</dbReference>
<protein>
    <recommendedName>
        <fullName evidence="1">Protein kinase domain-containing protein</fullName>
    </recommendedName>
</protein>
<dbReference type="EMBL" id="MLFT02001067">
    <property type="protein sequence ID" value="PHT26031.1"/>
    <property type="molecule type" value="Genomic_DNA"/>
</dbReference>
<dbReference type="SUPFAM" id="SSF56112">
    <property type="entry name" value="Protein kinase-like (PK-like)"/>
    <property type="match status" value="1"/>
</dbReference>
<feature type="domain" description="Protein kinase" evidence="1">
    <location>
        <begin position="138"/>
        <end position="488"/>
    </location>
</feature>
<proteinExistence type="predicted"/>
<accession>A0A2G2UZ36</accession>
<sequence>MTTDSQRHDAGTTMAATTITKMSRTNAPQTMAPMEKFENFMGIDFKRWKQKIFLYLTTRCLQRFTIKEASEVSEGTPAKEHFMIVEAWKHSDFLYRNYILSGLQDDLYNVYSRIKTEKELWGVLERKYKTKDAETNKFFIERFLGYKMKGKKKNQENLAESKKETDDLCAMLSECNLVGNPCEWWMDSGATCYVCANKELFSTFDLAQVEEKIYMENSATAKVEGTGKVSTIGKLSYMNLIDIWGYCAEVKNRLLGYDYIEHGSLANNLHRDSVLDREKRFETAPGTTRGLACLHEECLEWALNCDIKPQNIVLDSNYKTKVVDFGLSKLLNRDMTAKSIIADLNKGEKLNGDNYDIWSRKMWYVWKRKMLLKEYLKVNLTHNDSIKTFSDVVRYVELEDEWLGATKDASNAFMTESSELDEPNSVIEALSSPEKDEWINTIKEELESMKINKVWDLVDFPSGHKTTGNKWILKVKRKSYGSIERHKA</sequence>
<evidence type="ECO:0000259" key="1">
    <source>
        <dbReference type="PROSITE" id="PS50011"/>
    </source>
</evidence>
<gene>
    <name evidence="2" type="ORF">CQW23_34351</name>
</gene>
<dbReference type="Pfam" id="PF00069">
    <property type="entry name" value="Pkinase"/>
    <property type="match status" value="1"/>
</dbReference>
<dbReference type="InterPro" id="IPR000719">
    <property type="entry name" value="Prot_kinase_dom"/>
</dbReference>
<dbReference type="GO" id="GO:0005524">
    <property type="term" value="F:ATP binding"/>
    <property type="evidence" value="ECO:0007669"/>
    <property type="project" value="InterPro"/>
</dbReference>
<dbReference type="GO" id="GO:0004672">
    <property type="term" value="F:protein kinase activity"/>
    <property type="evidence" value="ECO:0007669"/>
    <property type="project" value="InterPro"/>
</dbReference>
<dbReference type="PANTHER" id="PTHR47592:SF24">
    <property type="entry name" value="BNACNNG30200D PROTEIN"/>
    <property type="match status" value="1"/>
</dbReference>
<reference evidence="2" key="2">
    <citation type="journal article" date="2017" name="J. Anim. Genet.">
        <title>Multiple reference genome sequences of hot pepper reveal the massive evolution of plant disease resistance genes by retroduplication.</title>
        <authorList>
            <person name="Kim S."/>
            <person name="Park J."/>
            <person name="Yeom S.-I."/>
            <person name="Kim Y.-M."/>
            <person name="Seo E."/>
            <person name="Kim K.-T."/>
            <person name="Kim M.-S."/>
            <person name="Lee J.M."/>
            <person name="Cheong K."/>
            <person name="Shin H.-S."/>
            <person name="Kim S.-B."/>
            <person name="Han K."/>
            <person name="Lee J."/>
            <person name="Park M."/>
            <person name="Lee H.-A."/>
            <person name="Lee H.-Y."/>
            <person name="Lee Y."/>
            <person name="Oh S."/>
            <person name="Lee J.H."/>
            <person name="Choi E."/>
            <person name="Choi E."/>
            <person name="Lee S.E."/>
            <person name="Jeon J."/>
            <person name="Kim H."/>
            <person name="Choi G."/>
            <person name="Song H."/>
            <person name="Lee J."/>
            <person name="Lee S.-C."/>
            <person name="Kwon J.-K."/>
            <person name="Lee H.-Y."/>
            <person name="Koo N."/>
            <person name="Hong Y."/>
            <person name="Kim R.W."/>
            <person name="Kang W.-H."/>
            <person name="Huh J.H."/>
            <person name="Kang B.-C."/>
            <person name="Yang T.-J."/>
            <person name="Lee Y.-H."/>
            <person name="Bennetzen J.L."/>
            <person name="Choi D."/>
        </authorList>
    </citation>
    <scope>NUCLEOTIDE SEQUENCE [LARGE SCALE GENOMIC DNA]</scope>
    <source>
        <strain evidence="2">cv. PBC81</strain>
    </source>
</reference>
<organism evidence="2">
    <name type="scientific">Capsicum baccatum</name>
    <name type="common">Peruvian pepper</name>
    <dbReference type="NCBI Taxonomy" id="33114"/>
    <lineage>
        <taxon>Eukaryota</taxon>
        <taxon>Viridiplantae</taxon>
        <taxon>Streptophyta</taxon>
        <taxon>Embryophyta</taxon>
        <taxon>Tracheophyta</taxon>
        <taxon>Spermatophyta</taxon>
        <taxon>Magnoliopsida</taxon>
        <taxon>eudicotyledons</taxon>
        <taxon>Gunneridae</taxon>
        <taxon>Pentapetalae</taxon>
        <taxon>asterids</taxon>
        <taxon>lamiids</taxon>
        <taxon>Solanales</taxon>
        <taxon>Solanaceae</taxon>
        <taxon>Solanoideae</taxon>
        <taxon>Capsiceae</taxon>
        <taxon>Capsicum</taxon>
    </lineage>
</organism>
<dbReference type="PROSITE" id="PS50011">
    <property type="entry name" value="PROTEIN_KINASE_DOM"/>
    <property type="match status" value="1"/>
</dbReference>
<dbReference type="InterPro" id="IPR011009">
    <property type="entry name" value="Kinase-like_dom_sf"/>
</dbReference>
<dbReference type="PANTHER" id="PTHR47592">
    <property type="entry name" value="PBF68 PROTEIN"/>
    <property type="match status" value="1"/>
</dbReference>
<dbReference type="AlphaFoldDB" id="A0A2G2UZ36"/>
<dbReference type="Gene3D" id="1.10.510.10">
    <property type="entry name" value="Transferase(Phosphotransferase) domain 1"/>
    <property type="match status" value="1"/>
</dbReference>
<dbReference type="OrthoDB" id="2596766at2759"/>
<reference evidence="2" key="1">
    <citation type="journal article" date="2017" name="Genome Biol.">
        <title>New reference genome sequences of hot pepper reveal the massive evolution of plant disease-resistance genes by retroduplication.</title>
        <authorList>
            <person name="Kim S."/>
            <person name="Park J."/>
            <person name="Yeom S.I."/>
            <person name="Kim Y.M."/>
            <person name="Seo E."/>
            <person name="Kim K.T."/>
            <person name="Kim M.S."/>
            <person name="Lee J.M."/>
            <person name="Cheong K."/>
            <person name="Shin H.S."/>
            <person name="Kim S.B."/>
            <person name="Han K."/>
            <person name="Lee J."/>
            <person name="Park M."/>
            <person name="Lee H.A."/>
            <person name="Lee H.Y."/>
            <person name="Lee Y."/>
            <person name="Oh S."/>
            <person name="Lee J.H."/>
            <person name="Choi E."/>
            <person name="Choi E."/>
            <person name="Lee S.E."/>
            <person name="Jeon J."/>
            <person name="Kim H."/>
            <person name="Choi G."/>
            <person name="Song H."/>
            <person name="Lee J."/>
            <person name="Lee S.C."/>
            <person name="Kwon J.K."/>
            <person name="Lee H.Y."/>
            <person name="Koo N."/>
            <person name="Hong Y."/>
            <person name="Kim R.W."/>
            <person name="Kang W.H."/>
            <person name="Huh J.H."/>
            <person name="Kang B.C."/>
            <person name="Yang T.J."/>
            <person name="Lee Y.H."/>
            <person name="Bennetzen J.L."/>
            <person name="Choi D."/>
        </authorList>
    </citation>
    <scope>NUCLEOTIDE SEQUENCE [LARGE SCALE GENOMIC DNA]</scope>
    <source>
        <strain evidence="2">PBC81</strain>
        <tissue evidence="2">Leaf</tissue>
    </source>
</reference>